<protein>
    <submittedName>
        <fullName evidence="2">PTS system galactitol-specific IIA component</fullName>
    </submittedName>
</protein>
<keyword evidence="3" id="KW-1185">Reference proteome</keyword>
<name>A0A939BTC9_9BACL</name>
<dbReference type="InterPro" id="IPR051541">
    <property type="entry name" value="PTS_SugarTrans_NitroReg"/>
</dbReference>
<dbReference type="Pfam" id="PF00359">
    <property type="entry name" value="PTS_EIIA_2"/>
    <property type="match status" value="1"/>
</dbReference>
<feature type="domain" description="PTS EIIA type-2" evidence="1">
    <location>
        <begin position="21"/>
        <end position="169"/>
    </location>
</feature>
<dbReference type="PROSITE" id="PS51094">
    <property type="entry name" value="PTS_EIIA_TYPE_2"/>
    <property type="match status" value="1"/>
</dbReference>
<gene>
    <name evidence="2" type="ORF">JOD01_003343</name>
</gene>
<accession>A0A939BTC9</accession>
<dbReference type="PANTHER" id="PTHR47738:SF3">
    <property type="entry name" value="PHOSPHOTRANSFERASE SYSTEM MANNITOL_FRUCTOSE-SPECIFIC IIA DOMAIN CONTAINING PROTEIN"/>
    <property type="match status" value="1"/>
</dbReference>
<evidence type="ECO:0000259" key="1">
    <source>
        <dbReference type="PROSITE" id="PS51094"/>
    </source>
</evidence>
<comment type="caution">
    <text evidence="2">The sequence shown here is derived from an EMBL/GenBank/DDBJ whole genome shotgun (WGS) entry which is preliminary data.</text>
</comment>
<evidence type="ECO:0000313" key="2">
    <source>
        <dbReference type="EMBL" id="MBM7591692.1"/>
    </source>
</evidence>
<dbReference type="AlphaFoldDB" id="A0A939BTC9"/>
<proteinExistence type="predicted"/>
<organism evidence="2 3">
    <name type="scientific">Brevibacillus fulvus</name>
    <dbReference type="NCBI Taxonomy" id="1125967"/>
    <lineage>
        <taxon>Bacteria</taxon>
        <taxon>Bacillati</taxon>
        <taxon>Bacillota</taxon>
        <taxon>Bacilli</taxon>
        <taxon>Bacillales</taxon>
        <taxon>Paenibacillaceae</taxon>
        <taxon>Brevibacillus</taxon>
    </lineage>
</organism>
<reference evidence="2" key="1">
    <citation type="submission" date="2021-01" db="EMBL/GenBank/DDBJ databases">
        <title>Genomic Encyclopedia of Type Strains, Phase IV (KMG-IV): sequencing the most valuable type-strain genomes for metagenomic binning, comparative biology and taxonomic classification.</title>
        <authorList>
            <person name="Goeker M."/>
        </authorList>
    </citation>
    <scope>NUCLEOTIDE SEQUENCE</scope>
    <source>
        <strain evidence="2">DSM 25523</strain>
    </source>
</reference>
<dbReference type="SUPFAM" id="SSF55804">
    <property type="entry name" value="Phoshotransferase/anion transport protein"/>
    <property type="match status" value="1"/>
</dbReference>
<dbReference type="CDD" id="cd00211">
    <property type="entry name" value="PTS_IIA_fru"/>
    <property type="match status" value="1"/>
</dbReference>
<dbReference type="InterPro" id="IPR016152">
    <property type="entry name" value="PTrfase/Anion_transptr"/>
</dbReference>
<dbReference type="Gene3D" id="3.40.930.10">
    <property type="entry name" value="Mannitol-specific EII, Chain A"/>
    <property type="match status" value="1"/>
</dbReference>
<dbReference type="PANTHER" id="PTHR47738">
    <property type="entry name" value="PTS SYSTEM FRUCTOSE-LIKE EIIA COMPONENT-RELATED"/>
    <property type="match status" value="1"/>
</dbReference>
<dbReference type="Proteomes" id="UP000717624">
    <property type="component" value="Unassembled WGS sequence"/>
</dbReference>
<dbReference type="EMBL" id="JAFBEB010000014">
    <property type="protein sequence ID" value="MBM7591692.1"/>
    <property type="molecule type" value="Genomic_DNA"/>
</dbReference>
<dbReference type="RefSeq" id="WP_204519390.1">
    <property type="nucleotide sequence ID" value="NZ_BAABIN010000012.1"/>
</dbReference>
<evidence type="ECO:0000313" key="3">
    <source>
        <dbReference type="Proteomes" id="UP000717624"/>
    </source>
</evidence>
<dbReference type="InterPro" id="IPR002178">
    <property type="entry name" value="PTS_EIIA_type-2_dom"/>
</dbReference>
<sequence>MNLQNCADLNGMELSDMEQLIELDERAVQLGIEGGSDKDVIVQMYRRLRELDYVEESYLAAVLEREQVYPTGLPLADQLGVAIPHTDAIHVRKPAIGVGQLRTPVAFQVMGSPGQTIDTHLVFMLAVKDPQQQITMLERLMGMFQQRAVMAQLKNAAASADVIRLMQEQLNLA</sequence>